<sequence>MVKKKVGIAGYGIIGRRRRQNIDKNPYLQTVAVCDQNFENDTVLEDGLK</sequence>
<dbReference type="SUPFAM" id="SSF51735">
    <property type="entry name" value="NAD(P)-binding Rossmann-fold domains"/>
    <property type="match status" value="1"/>
</dbReference>
<proteinExistence type="predicted"/>
<accession>A0A382LIY8</accession>
<dbReference type="AlphaFoldDB" id="A0A382LIY8"/>
<organism evidence="1">
    <name type="scientific">marine metagenome</name>
    <dbReference type="NCBI Taxonomy" id="408172"/>
    <lineage>
        <taxon>unclassified sequences</taxon>
        <taxon>metagenomes</taxon>
        <taxon>ecological metagenomes</taxon>
    </lineage>
</organism>
<reference evidence="1" key="1">
    <citation type="submission" date="2018-05" db="EMBL/GenBank/DDBJ databases">
        <authorList>
            <person name="Lanie J.A."/>
            <person name="Ng W.-L."/>
            <person name="Kazmierczak K.M."/>
            <person name="Andrzejewski T.M."/>
            <person name="Davidsen T.M."/>
            <person name="Wayne K.J."/>
            <person name="Tettelin H."/>
            <person name="Glass J.I."/>
            <person name="Rusch D."/>
            <person name="Podicherti R."/>
            <person name="Tsui H.-C.T."/>
            <person name="Winkler M.E."/>
        </authorList>
    </citation>
    <scope>NUCLEOTIDE SEQUENCE</scope>
</reference>
<dbReference type="Gene3D" id="3.40.50.720">
    <property type="entry name" value="NAD(P)-binding Rossmann-like Domain"/>
    <property type="match status" value="1"/>
</dbReference>
<evidence type="ECO:0000313" key="1">
    <source>
        <dbReference type="EMBL" id="SVC35052.1"/>
    </source>
</evidence>
<evidence type="ECO:0008006" key="2">
    <source>
        <dbReference type="Google" id="ProtNLM"/>
    </source>
</evidence>
<protein>
    <recommendedName>
        <fullName evidence="2">Gfo/Idh/MocA-like oxidoreductase N-terminal domain-containing protein</fullName>
    </recommendedName>
</protein>
<dbReference type="InterPro" id="IPR036291">
    <property type="entry name" value="NAD(P)-bd_dom_sf"/>
</dbReference>
<feature type="non-terminal residue" evidence="1">
    <location>
        <position position="49"/>
    </location>
</feature>
<dbReference type="EMBL" id="UINC01086513">
    <property type="protein sequence ID" value="SVC35052.1"/>
    <property type="molecule type" value="Genomic_DNA"/>
</dbReference>
<gene>
    <name evidence="1" type="ORF">METZ01_LOCUS287906</name>
</gene>
<name>A0A382LIY8_9ZZZZ</name>